<evidence type="ECO:0000313" key="2">
    <source>
        <dbReference type="Proteomes" id="UP001595896"/>
    </source>
</evidence>
<sequence>MQRLRTAAVITAAAFLGGCGSDEPMEVWEPDESETETVLTIMSDTWVGVSFESEPGRMVMAEMEHYTYGELEEETSGGVGVELEGEEGFAFGSVRDEEDALLFDVGIRSDGTTGSARPRVEKEALHEDSFGLISMREEDFHEPSLEDGVYVMAWVYGEEDGSHAVESNLLTGVTDNPDMLDDYPAAFLLKLSYE</sequence>
<proteinExistence type="predicted"/>
<protein>
    <recommendedName>
        <fullName evidence="3">Lipoprotein</fullName>
    </recommendedName>
</protein>
<dbReference type="RefSeq" id="WP_377909428.1">
    <property type="nucleotide sequence ID" value="NZ_JBHSGK010000009.1"/>
</dbReference>
<dbReference type="PROSITE" id="PS51257">
    <property type="entry name" value="PROKAR_LIPOPROTEIN"/>
    <property type="match status" value="1"/>
</dbReference>
<evidence type="ECO:0008006" key="3">
    <source>
        <dbReference type="Google" id="ProtNLM"/>
    </source>
</evidence>
<dbReference type="EMBL" id="JBHSGK010000009">
    <property type="protein sequence ID" value="MFC4736815.1"/>
    <property type="molecule type" value="Genomic_DNA"/>
</dbReference>
<accession>A0ABV9NXN2</accession>
<keyword evidence="2" id="KW-1185">Reference proteome</keyword>
<gene>
    <name evidence="1" type="ORF">ACFO4L_09490</name>
</gene>
<reference evidence="2" key="1">
    <citation type="journal article" date="2019" name="Int. J. Syst. Evol. Microbiol.">
        <title>The Global Catalogue of Microorganisms (GCM) 10K type strain sequencing project: providing services to taxonomists for standard genome sequencing and annotation.</title>
        <authorList>
            <consortium name="The Broad Institute Genomics Platform"/>
            <consortium name="The Broad Institute Genome Sequencing Center for Infectious Disease"/>
            <person name="Wu L."/>
            <person name="Ma J."/>
        </authorList>
    </citation>
    <scope>NUCLEOTIDE SEQUENCE [LARGE SCALE GENOMIC DNA]</scope>
    <source>
        <strain evidence="2">JCM 12165</strain>
    </source>
</reference>
<name>A0ABV9NXN2_9BACI</name>
<organism evidence="1 2">
    <name type="scientific">Bacillus daqingensis</name>
    <dbReference type="NCBI Taxonomy" id="872396"/>
    <lineage>
        <taxon>Bacteria</taxon>
        <taxon>Bacillati</taxon>
        <taxon>Bacillota</taxon>
        <taxon>Bacilli</taxon>
        <taxon>Bacillales</taxon>
        <taxon>Bacillaceae</taxon>
        <taxon>Bacillus</taxon>
    </lineage>
</organism>
<evidence type="ECO:0000313" key="1">
    <source>
        <dbReference type="EMBL" id="MFC4736815.1"/>
    </source>
</evidence>
<dbReference type="Proteomes" id="UP001595896">
    <property type="component" value="Unassembled WGS sequence"/>
</dbReference>
<comment type="caution">
    <text evidence="1">The sequence shown here is derived from an EMBL/GenBank/DDBJ whole genome shotgun (WGS) entry which is preliminary data.</text>
</comment>